<name>A0A7C4H639_THEPE</name>
<dbReference type="SUPFAM" id="SSF52402">
    <property type="entry name" value="Adenine nucleotide alpha hydrolases-like"/>
    <property type="match status" value="1"/>
</dbReference>
<accession>A0A7C4H639</accession>
<protein>
    <recommendedName>
        <fullName evidence="2">Phosphoadenosine phosphosulfate reductase</fullName>
    </recommendedName>
</protein>
<evidence type="ECO:0008006" key="2">
    <source>
        <dbReference type="Google" id="ProtNLM"/>
    </source>
</evidence>
<reference evidence="1" key="1">
    <citation type="journal article" date="2020" name="mSystems">
        <title>Genome- and Community-Level Interaction Insights into Carbon Utilization and Element Cycling Functions of Hydrothermarchaeota in Hydrothermal Sediment.</title>
        <authorList>
            <person name="Zhou Z."/>
            <person name="Liu Y."/>
            <person name="Xu W."/>
            <person name="Pan J."/>
            <person name="Luo Z.H."/>
            <person name="Li M."/>
        </authorList>
    </citation>
    <scope>NUCLEOTIDE SEQUENCE</scope>
    <source>
        <strain evidence="1">SpSt-649</strain>
    </source>
</reference>
<sequence>MMERYPFFRGGRLEGFVRTYGDYLEVTRLEREDVYLWEGRVGVRYTGGSPFFKACYEPPTAPSLASLDSLEERLKRVADSIGSKLAGRKVMVDFSGGKDSTLNLLLLKALSERVSFQVAPVYVHMPFLEPPENIDHAQWIAGKLGYDLEVVEPSRQQILFFLHRHGLPRRGQRWCTYLKMRALREARKRISPSYEARAERVAESGKRAERLSRAYSKAAFLSGASLNLVYDLGIEQVASVLREQGFVHPHYLDGLPRVSCSLCPYRSLYELELSSRDPLEDEGLVEHVASSLYRRFYSVRVSWEEFWSYRLWRFPPSIALARLEERAHTRVEDSLSLEEAREMFRSIWTSSAASRVEDHG</sequence>
<dbReference type="EMBL" id="DTBQ01000073">
    <property type="protein sequence ID" value="HGM46630.1"/>
    <property type="molecule type" value="Genomic_DNA"/>
</dbReference>
<evidence type="ECO:0000313" key="1">
    <source>
        <dbReference type="EMBL" id="HGM46630.1"/>
    </source>
</evidence>
<dbReference type="Gene3D" id="3.40.50.620">
    <property type="entry name" value="HUPs"/>
    <property type="match status" value="1"/>
</dbReference>
<dbReference type="InterPro" id="IPR014729">
    <property type="entry name" value="Rossmann-like_a/b/a_fold"/>
</dbReference>
<dbReference type="InterPro" id="IPR050128">
    <property type="entry name" value="Sulfate_adenylyltrnsfr_sub2"/>
</dbReference>
<comment type="caution">
    <text evidence="1">The sequence shown here is derived from an EMBL/GenBank/DDBJ whole genome shotgun (WGS) entry which is preliminary data.</text>
</comment>
<gene>
    <name evidence="1" type="ORF">ENU21_02595</name>
</gene>
<dbReference type="PANTHER" id="PTHR43196:SF2">
    <property type="entry name" value="PHOSPHOADENOSINE PHOSPHOSULFATE REDUCTASE"/>
    <property type="match status" value="1"/>
</dbReference>
<organism evidence="1">
    <name type="scientific">Thermofilum pendens</name>
    <dbReference type="NCBI Taxonomy" id="2269"/>
    <lineage>
        <taxon>Archaea</taxon>
        <taxon>Thermoproteota</taxon>
        <taxon>Thermoprotei</taxon>
        <taxon>Thermofilales</taxon>
        <taxon>Thermofilaceae</taxon>
        <taxon>Thermofilum</taxon>
    </lineage>
</organism>
<dbReference type="AlphaFoldDB" id="A0A7C4H639"/>
<proteinExistence type="predicted"/>
<dbReference type="PANTHER" id="PTHR43196">
    <property type="entry name" value="SULFATE ADENYLYLTRANSFERASE SUBUNIT 2"/>
    <property type="match status" value="1"/>
</dbReference>